<dbReference type="EMBL" id="JAUCMX010000002">
    <property type="protein sequence ID" value="KAK3554761.1"/>
    <property type="molecule type" value="Genomic_DNA"/>
</dbReference>
<sequence>MESAENTHVAVWFALKRLDLNDDRVIALKEVHIPRGTKMTTVRQIVAHSFRLDIAQVIFKIRNSQGFLIPLNGCIPVNSKQMPYVLEVARYFQHVNAKPRNIAMTVINRSLKSRLQSIVRRIERLEELLPQIKQKQNEKMVKDIELLNQKLIFLHKRMQMAESYCWEGMFKRAPLWEEFCESPLSFAHVSDKTQITSLTHS</sequence>
<name>A0AAE0VBR5_9TELE</name>
<reference evidence="2" key="1">
    <citation type="submission" date="2023-06" db="EMBL/GenBank/DDBJ databases">
        <title>Male Hemibagrus guttatus genome.</title>
        <authorList>
            <person name="Bian C."/>
        </authorList>
    </citation>
    <scope>NUCLEOTIDE SEQUENCE</scope>
    <source>
        <strain evidence="2">Male_cb2023</strain>
        <tissue evidence="2">Muscle</tissue>
    </source>
</reference>
<accession>A0AAE0VBR5</accession>
<evidence type="ECO:0000313" key="3">
    <source>
        <dbReference type="Proteomes" id="UP001274896"/>
    </source>
</evidence>
<feature type="coiled-coil region" evidence="1">
    <location>
        <begin position="108"/>
        <end position="135"/>
    </location>
</feature>
<organism evidence="2 3">
    <name type="scientific">Hemibagrus guttatus</name>
    <dbReference type="NCBI Taxonomy" id="175788"/>
    <lineage>
        <taxon>Eukaryota</taxon>
        <taxon>Metazoa</taxon>
        <taxon>Chordata</taxon>
        <taxon>Craniata</taxon>
        <taxon>Vertebrata</taxon>
        <taxon>Euteleostomi</taxon>
        <taxon>Actinopterygii</taxon>
        <taxon>Neopterygii</taxon>
        <taxon>Teleostei</taxon>
        <taxon>Ostariophysi</taxon>
        <taxon>Siluriformes</taxon>
        <taxon>Bagridae</taxon>
        <taxon>Hemibagrus</taxon>
    </lineage>
</organism>
<gene>
    <name evidence="2" type="ORF">QTP70_033452</name>
</gene>
<protein>
    <submittedName>
        <fullName evidence="2">Uncharacterized protein</fullName>
    </submittedName>
</protein>
<evidence type="ECO:0000313" key="2">
    <source>
        <dbReference type="EMBL" id="KAK3554761.1"/>
    </source>
</evidence>
<evidence type="ECO:0000256" key="1">
    <source>
        <dbReference type="SAM" id="Coils"/>
    </source>
</evidence>
<comment type="caution">
    <text evidence="2">The sequence shown here is derived from an EMBL/GenBank/DDBJ whole genome shotgun (WGS) entry which is preliminary data.</text>
</comment>
<dbReference type="Proteomes" id="UP001274896">
    <property type="component" value="Unassembled WGS sequence"/>
</dbReference>
<keyword evidence="1" id="KW-0175">Coiled coil</keyword>
<proteinExistence type="predicted"/>
<dbReference type="AlphaFoldDB" id="A0AAE0VBR5"/>
<keyword evidence="3" id="KW-1185">Reference proteome</keyword>